<dbReference type="EMBL" id="KK119344">
    <property type="protein sequence ID" value="KFM75429.1"/>
    <property type="molecule type" value="Genomic_DNA"/>
</dbReference>
<evidence type="ECO:0000256" key="8">
    <source>
        <dbReference type="ARBA" id="ARBA00023288"/>
    </source>
</evidence>
<dbReference type="GO" id="GO:0000139">
    <property type="term" value="C:Golgi membrane"/>
    <property type="evidence" value="ECO:0007669"/>
    <property type="project" value="UniProtKB-SubCell"/>
</dbReference>
<evidence type="ECO:0000256" key="1">
    <source>
        <dbReference type="ARBA" id="ARBA00004394"/>
    </source>
</evidence>
<dbReference type="PANTHER" id="PTHR12893:SF0">
    <property type="entry name" value="GRASP65"/>
    <property type="match status" value="1"/>
</dbReference>
<dbReference type="PANTHER" id="PTHR12893">
    <property type="entry name" value="GOLGI REASSEMBLY STACKING PROTEIN GRASP"/>
    <property type="match status" value="1"/>
</dbReference>
<dbReference type="PROSITE" id="PS51865">
    <property type="entry name" value="PDZ_GRASP"/>
    <property type="match status" value="2"/>
</dbReference>
<evidence type="ECO:0000313" key="13">
    <source>
        <dbReference type="Proteomes" id="UP000054359"/>
    </source>
</evidence>
<feature type="binding site" evidence="9">
    <location>
        <position position="18"/>
    </location>
    <ligand>
        <name>Zn(2+)</name>
        <dbReference type="ChEBI" id="CHEBI:29105"/>
    </ligand>
</feature>
<keyword evidence="9" id="KW-0862">Zinc</keyword>
<protein>
    <submittedName>
        <fullName evidence="12">Golgi reassembly-stacking protein 2</fullName>
    </submittedName>
</protein>
<evidence type="ECO:0000256" key="5">
    <source>
        <dbReference type="ARBA" id="ARBA00022737"/>
    </source>
</evidence>
<evidence type="ECO:0000256" key="9">
    <source>
        <dbReference type="PIRSR" id="PIRSR607583-1"/>
    </source>
</evidence>
<dbReference type="InterPro" id="IPR024958">
    <property type="entry name" value="GRASP_PDZ"/>
</dbReference>
<accession>A0A087UDJ0</accession>
<dbReference type="Proteomes" id="UP000054359">
    <property type="component" value="Unassembled WGS sequence"/>
</dbReference>
<dbReference type="Pfam" id="PF04495">
    <property type="entry name" value="GRASP55_65"/>
    <property type="match status" value="1"/>
</dbReference>
<evidence type="ECO:0000256" key="6">
    <source>
        <dbReference type="ARBA" id="ARBA00023034"/>
    </source>
</evidence>
<feature type="compositionally biased region" description="Polar residues" evidence="10">
    <location>
        <begin position="219"/>
        <end position="254"/>
    </location>
</feature>
<evidence type="ECO:0000256" key="4">
    <source>
        <dbReference type="ARBA" id="ARBA00022707"/>
    </source>
</evidence>
<feature type="domain" description="PDZ GRASP-type" evidence="11">
    <location>
        <begin position="15"/>
        <end position="105"/>
    </location>
</feature>
<keyword evidence="13" id="KW-1185">Reference proteome</keyword>
<dbReference type="Gene3D" id="2.30.42.10">
    <property type="match status" value="2"/>
</dbReference>
<proteinExistence type="inferred from homology"/>
<keyword evidence="5" id="KW-0677">Repeat</keyword>
<dbReference type="FunFam" id="2.30.42.10:FF:000056">
    <property type="entry name" value="Golgi reassembly-stacking protein 2 isoform 1"/>
    <property type="match status" value="1"/>
</dbReference>
<name>A0A087UDJ0_STEMI</name>
<dbReference type="InterPro" id="IPR036034">
    <property type="entry name" value="PDZ_sf"/>
</dbReference>
<feature type="region of interest" description="Disordered" evidence="10">
    <location>
        <begin position="328"/>
        <end position="364"/>
    </location>
</feature>
<reference evidence="12 13" key="1">
    <citation type="submission" date="2013-11" db="EMBL/GenBank/DDBJ databases">
        <title>Genome sequencing of Stegodyphus mimosarum.</title>
        <authorList>
            <person name="Bechsgaard J."/>
        </authorList>
    </citation>
    <scope>NUCLEOTIDE SEQUENCE [LARGE SCALE GENOMIC DNA]</scope>
</reference>
<evidence type="ECO:0000256" key="3">
    <source>
        <dbReference type="ARBA" id="ARBA00022553"/>
    </source>
</evidence>
<evidence type="ECO:0000256" key="7">
    <source>
        <dbReference type="ARBA" id="ARBA00023136"/>
    </source>
</evidence>
<dbReference type="AlphaFoldDB" id="A0A087UDJ0"/>
<feature type="domain" description="PDZ GRASP-type" evidence="11">
    <location>
        <begin position="111"/>
        <end position="199"/>
    </location>
</feature>
<dbReference type="FunFam" id="2.30.42.10:FF:000026">
    <property type="entry name" value="Golgi reassembly stacking protein 2"/>
    <property type="match status" value="1"/>
</dbReference>
<feature type="binding site" evidence="9">
    <location>
        <position position="103"/>
    </location>
    <ligand>
        <name>Zn(2+)</name>
        <dbReference type="ChEBI" id="CHEBI:29105"/>
    </ligand>
</feature>
<dbReference type="OMA" id="MTVYSTK"/>
<dbReference type="STRING" id="407821.A0A087UDJ0"/>
<sequence>MGSGESSLVPGGGTEGYHVLRVQDNSPGSKAGLEAFFDFIVAVGNTRLNQDNDTLKEILKANIERPLRMTVYSTKTQTVRDVEIMPSNTWGGQGLLGVSIRFCSFEGVNENVWHVLEVQPHSPADLAGFYPFDDYIIGADSVLHESEDLFSLIEAHEGKALTLYVYNVVSDLCREVVITPNKNWGGEGSLGCGIGYGYLHRIPTRPSKVEVKKPPYAQLPQNSQADGYSSVQLSAASPSPGIQNFSSGSEVNANQFSSPAISTQNSASLPASLPPAEPIVVAPTATVDNIDAVMNNTPNVQPLTTTLSLPGMPVITVSCTLPTDTLASLSSSSSAPISTAGTPNIGDSSSNSRTSSMMTAPQHV</sequence>
<keyword evidence="8" id="KW-0449">Lipoprotein</keyword>
<organism evidence="12 13">
    <name type="scientific">Stegodyphus mimosarum</name>
    <name type="common">African social velvet spider</name>
    <dbReference type="NCBI Taxonomy" id="407821"/>
    <lineage>
        <taxon>Eukaryota</taxon>
        <taxon>Metazoa</taxon>
        <taxon>Ecdysozoa</taxon>
        <taxon>Arthropoda</taxon>
        <taxon>Chelicerata</taxon>
        <taxon>Arachnida</taxon>
        <taxon>Araneae</taxon>
        <taxon>Araneomorphae</taxon>
        <taxon>Entelegynae</taxon>
        <taxon>Eresoidea</taxon>
        <taxon>Eresidae</taxon>
        <taxon>Stegodyphus</taxon>
    </lineage>
</organism>
<dbReference type="OrthoDB" id="3318at2759"/>
<comment type="similarity">
    <text evidence="2">Belongs to the GORASP family.</text>
</comment>
<keyword evidence="3" id="KW-0597">Phosphoprotein</keyword>
<feature type="region of interest" description="Disordered" evidence="10">
    <location>
        <begin position="218"/>
        <end position="254"/>
    </location>
</feature>
<dbReference type="InterPro" id="IPR007583">
    <property type="entry name" value="GRASP55_65"/>
</dbReference>
<feature type="non-terminal residue" evidence="12">
    <location>
        <position position="364"/>
    </location>
</feature>
<gene>
    <name evidence="12" type="ORF">X975_05341</name>
</gene>
<keyword evidence="6" id="KW-0333">Golgi apparatus</keyword>
<keyword evidence="4" id="KW-0519">Myristate</keyword>
<dbReference type="GO" id="GO:0007030">
    <property type="term" value="P:Golgi organization"/>
    <property type="evidence" value="ECO:0007669"/>
    <property type="project" value="TreeGrafter"/>
</dbReference>
<evidence type="ECO:0000256" key="10">
    <source>
        <dbReference type="SAM" id="MobiDB-lite"/>
    </source>
</evidence>
<keyword evidence="7" id="KW-0472">Membrane</keyword>
<keyword evidence="9" id="KW-0479">Metal-binding</keyword>
<dbReference type="SUPFAM" id="SSF50156">
    <property type="entry name" value="PDZ domain-like"/>
    <property type="match status" value="2"/>
</dbReference>
<dbReference type="GO" id="GO:0046872">
    <property type="term" value="F:metal ion binding"/>
    <property type="evidence" value="ECO:0007669"/>
    <property type="project" value="UniProtKB-KW"/>
</dbReference>
<evidence type="ECO:0000259" key="11">
    <source>
        <dbReference type="PROSITE" id="PS51865"/>
    </source>
</evidence>
<comment type="subcellular location">
    <subcellularLocation>
        <location evidence="1">Golgi apparatus membrane</location>
    </subcellularLocation>
</comment>
<evidence type="ECO:0000256" key="2">
    <source>
        <dbReference type="ARBA" id="ARBA00007144"/>
    </source>
</evidence>
<evidence type="ECO:0000313" key="12">
    <source>
        <dbReference type="EMBL" id="KFM75429.1"/>
    </source>
</evidence>